<dbReference type="InParanoid" id="A0A4R2PJ36"/>
<dbReference type="Pfam" id="PF02517">
    <property type="entry name" value="Rce1-like"/>
    <property type="match status" value="1"/>
</dbReference>
<dbReference type="GO" id="GO:0080120">
    <property type="term" value="P:CAAX-box protein maturation"/>
    <property type="evidence" value="ECO:0007669"/>
    <property type="project" value="UniProtKB-ARBA"/>
</dbReference>
<protein>
    <recommendedName>
        <fullName evidence="3">CAAX prenyl protease 2/Lysostaphin resistance protein A-like domain-containing protein</fullName>
    </recommendedName>
</protein>
<dbReference type="GO" id="GO:0004175">
    <property type="term" value="F:endopeptidase activity"/>
    <property type="evidence" value="ECO:0007669"/>
    <property type="project" value="UniProtKB-ARBA"/>
</dbReference>
<accession>A0A4R2PJ36</accession>
<evidence type="ECO:0000256" key="2">
    <source>
        <dbReference type="SAM" id="Phobius"/>
    </source>
</evidence>
<feature type="transmembrane region" description="Helical" evidence="2">
    <location>
        <begin position="190"/>
        <end position="209"/>
    </location>
</feature>
<feature type="region of interest" description="Disordered" evidence="1">
    <location>
        <begin position="1"/>
        <end position="48"/>
    </location>
</feature>
<dbReference type="AlphaFoldDB" id="A0A4R2PJ36"/>
<gene>
    <name evidence="4" type="ORF">EV659_106113</name>
</gene>
<organism evidence="4 5">
    <name type="scientific">Rhodothalassium salexigens DSM 2132</name>
    <dbReference type="NCBI Taxonomy" id="1188247"/>
    <lineage>
        <taxon>Bacteria</taxon>
        <taxon>Pseudomonadati</taxon>
        <taxon>Pseudomonadota</taxon>
        <taxon>Alphaproteobacteria</taxon>
        <taxon>Rhodothalassiales</taxon>
        <taxon>Rhodothalassiaceae</taxon>
        <taxon>Rhodothalassium</taxon>
    </lineage>
</organism>
<dbReference type="Proteomes" id="UP000295399">
    <property type="component" value="Unassembled WGS sequence"/>
</dbReference>
<keyword evidence="2" id="KW-1133">Transmembrane helix</keyword>
<reference evidence="4 5" key="1">
    <citation type="submission" date="2019-03" db="EMBL/GenBank/DDBJ databases">
        <title>Genomic Encyclopedia of Type Strains, Phase IV (KMG-IV): sequencing the most valuable type-strain genomes for metagenomic binning, comparative biology and taxonomic classification.</title>
        <authorList>
            <person name="Goeker M."/>
        </authorList>
    </citation>
    <scope>NUCLEOTIDE SEQUENCE [LARGE SCALE GENOMIC DNA]</scope>
    <source>
        <strain evidence="4 5">DSM 2132</strain>
    </source>
</reference>
<keyword evidence="2" id="KW-0472">Membrane</keyword>
<feature type="transmembrane region" description="Helical" evidence="2">
    <location>
        <begin position="240"/>
        <end position="258"/>
    </location>
</feature>
<keyword evidence="5" id="KW-1185">Reference proteome</keyword>
<feature type="domain" description="CAAX prenyl protease 2/Lysostaphin resistance protein A-like" evidence="3">
    <location>
        <begin position="153"/>
        <end position="249"/>
    </location>
</feature>
<proteinExistence type="predicted"/>
<dbReference type="InterPro" id="IPR003675">
    <property type="entry name" value="Rce1/LyrA-like_dom"/>
</dbReference>
<feature type="compositionally biased region" description="Low complexity" evidence="1">
    <location>
        <begin position="10"/>
        <end position="30"/>
    </location>
</feature>
<feature type="transmembrane region" description="Helical" evidence="2">
    <location>
        <begin position="109"/>
        <end position="131"/>
    </location>
</feature>
<evidence type="ECO:0000313" key="4">
    <source>
        <dbReference type="EMBL" id="TCP33955.1"/>
    </source>
</evidence>
<evidence type="ECO:0000313" key="5">
    <source>
        <dbReference type="Proteomes" id="UP000295399"/>
    </source>
</evidence>
<comment type="caution">
    <text evidence="4">The sequence shown here is derived from an EMBL/GenBank/DDBJ whole genome shotgun (WGS) entry which is preliminary data.</text>
</comment>
<name>A0A4R2PJ36_RHOSA</name>
<dbReference type="EMBL" id="SLXO01000006">
    <property type="protein sequence ID" value="TCP33955.1"/>
    <property type="molecule type" value="Genomic_DNA"/>
</dbReference>
<sequence>MTSDRPNRPAPDAGSPPAAPGSTPSGGASSLRVPDGGPPPGPCPPTGSRAGAEALAVILTVTVPPFIAPALGLFSAVFGVAAATLFLARSGQSWASLGLARPARPWATLGQSTVLYGAVLVLVTGVLQPALTALGLGAPDVSAFSGVEGDTASWLALLAFSWVMAAFGEEMIARGFLLDRLARLIPSARGGLVLALVLQAALFGAAHAYQGPAGVILTGFLGLVFAIGYLLAGRNLLVPILAHGVTNTVSLTALYVGLGPA</sequence>
<feature type="transmembrane region" description="Helical" evidence="2">
    <location>
        <begin position="215"/>
        <end position="233"/>
    </location>
</feature>
<feature type="transmembrane region" description="Helical" evidence="2">
    <location>
        <begin position="151"/>
        <end position="169"/>
    </location>
</feature>
<feature type="compositionally biased region" description="Pro residues" evidence="1">
    <location>
        <begin position="36"/>
        <end position="45"/>
    </location>
</feature>
<dbReference type="RefSeq" id="WP_165878815.1">
    <property type="nucleotide sequence ID" value="NZ_JACIGF010000006.1"/>
</dbReference>
<evidence type="ECO:0000256" key="1">
    <source>
        <dbReference type="SAM" id="MobiDB-lite"/>
    </source>
</evidence>
<feature type="transmembrane region" description="Helical" evidence="2">
    <location>
        <begin position="66"/>
        <end position="88"/>
    </location>
</feature>
<keyword evidence="2" id="KW-0812">Transmembrane</keyword>
<evidence type="ECO:0000259" key="3">
    <source>
        <dbReference type="Pfam" id="PF02517"/>
    </source>
</evidence>